<dbReference type="GO" id="GO:0020037">
    <property type="term" value="F:heme binding"/>
    <property type="evidence" value="ECO:0007669"/>
    <property type="project" value="TreeGrafter"/>
</dbReference>
<dbReference type="GO" id="GO:0006879">
    <property type="term" value="P:intracellular iron ion homeostasis"/>
    <property type="evidence" value="ECO:0007669"/>
    <property type="project" value="UniProtKB-KW"/>
</dbReference>
<evidence type="ECO:0000256" key="1">
    <source>
        <dbReference type="ARBA" id="ARBA00022434"/>
    </source>
</evidence>
<dbReference type="GO" id="GO:0006826">
    <property type="term" value="P:iron ion transport"/>
    <property type="evidence" value="ECO:0007669"/>
    <property type="project" value="InterPro"/>
</dbReference>
<dbReference type="GO" id="GO:0004322">
    <property type="term" value="F:ferroxidase activity"/>
    <property type="evidence" value="ECO:0007669"/>
    <property type="project" value="TreeGrafter"/>
</dbReference>
<sequence length="144" mass="16171">MKGGVVSITKDELLAKLNKDLEWEYAACIQYVQHASVISGAQYEGIQKELLVHAAEEMQHAVTLAEQIDYLGGTPSINVEKTETATDSVTLLQQDLKGERQAINAYKERIAEAESLREYGLRRALEDILIQEEEHERDVKSALE</sequence>
<name>A0A3B1CBI2_9ZZZZ</name>
<keyword evidence="2" id="KW-0408">Iron</keyword>
<dbReference type="PANTHER" id="PTHR30295">
    <property type="entry name" value="BACTERIOFERRITIN"/>
    <property type="match status" value="1"/>
</dbReference>
<proteinExistence type="predicted"/>
<feature type="domain" description="Ferritin-like diiron" evidence="4">
    <location>
        <begin position="7"/>
        <end position="144"/>
    </location>
</feature>
<dbReference type="InterPro" id="IPR002024">
    <property type="entry name" value="Bacterioferritin"/>
</dbReference>
<dbReference type="GO" id="GO:0008199">
    <property type="term" value="F:ferric iron binding"/>
    <property type="evidence" value="ECO:0007669"/>
    <property type="project" value="InterPro"/>
</dbReference>
<feature type="coiled-coil region" evidence="3">
    <location>
        <begin position="89"/>
        <end position="116"/>
    </location>
</feature>
<dbReference type="SUPFAM" id="SSF47240">
    <property type="entry name" value="Ferritin-like"/>
    <property type="match status" value="1"/>
</dbReference>
<dbReference type="PANTHER" id="PTHR30295:SF1">
    <property type="entry name" value="DNA PROTECTION DURING STARVATION PROTEIN"/>
    <property type="match status" value="1"/>
</dbReference>
<dbReference type="PRINTS" id="PR00601">
    <property type="entry name" value="BACFERRITIN"/>
</dbReference>
<dbReference type="InterPro" id="IPR008331">
    <property type="entry name" value="Ferritin_DPS_dom"/>
</dbReference>
<protein>
    <submittedName>
        <fullName evidence="5">Bacterioferritin</fullName>
    </submittedName>
</protein>
<dbReference type="InterPro" id="IPR009040">
    <property type="entry name" value="Ferritin-like_diiron"/>
</dbReference>
<keyword evidence="1" id="KW-0409">Iron storage</keyword>
<keyword evidence="3" id="KW-0175">Coiled coil</keyword>
<accession>A0A3B1CBI2</accession>
<dbReference type="GO" id="GO:0005829">
    <property type="term" value="C:cytosol"/>
    <property type="evidence" value="ECO:0007669"/>
    <property type="project" value="TreeGrafter"/>
</dbReference>
<dbReference type="InterPro" id="IPR012347">
    <property type="entry name" value="Ferritin-like"/>
</dbReference>
<dbReference type="InterPro" id="IPR009078">
    <property type="entry name" value="Ferritin-like_SF"/>
</dbReference>
<evidence type="ECO:0000259" key="4">
    <source>
        <dbReference type="PROSITE" id="PS50905"/>
    </source>
</evidence>
<gene>
    <name evidence="5" type="ORF">MNBD_NITROSPINAE01-711</name>
</gene>
<evidence type="ECO:0000313" key="5">
    <source>
        <dbReference type="EMBL" id="VAX22033.1"/>
    </source>
</evidence>
<dbReference type="Gene3D" id="1.20.1260.10">
    <property type="match status" value="1"/>
</dbReference>
<dbReference type="EMBL" id="UOGC01000131">
    <property type="protein sequence ID" value="VAX22033.1"/>
    <property type="molecule type" value="Genomic_DNA"/>
</dbReference>
<organism evidence="5">
    <name type="scientific">hydrothermal vent metagenome</name>
    <dbReference type="NCBI Taxonomy" id="652676"/>
    <lineage>
        <taxon>unclassified sequences</taxon>
        <taxon>metagenomes</taxon>
        <taxon>ecological metagenomes</taxon>
    </lineage>
</organism>
<evidence type="ECO:0000256" key="2">
    <source>
        <dbReference type="ARBA" id="ARBA00023004"/>
    </source>
</evidence>
<dbReference type="AlphaFoldDB" id="A0A3B1CBI2"/>
<reference evidence="5" key="1">
    <citation type="submission" date="2018-06" db="EMBL/GenBank/DDBJ databases">
        <authorList>
            <person name="Zhirakovskaya E."/>
        </authorList>
    </citation>
    <scope>NUCLEOTIDE SEQUENCE</scope>
</reference>
<evidence type="ECO:0000256" key="3">
    <source>
        <dbReference type="SAM" id="Coils"/>
    </source>
</evidence>
<dbReference type="Pfam" id="PF00210">
    <property type="entry name" value="Ferritin"/>
    <property type="match status" value="1"/>
</dbReference>
<dbReference type="PROSITE" id="PS50905">
    <property type="entry name" value="FERRITIN_LIKE"/>
    <property type="match status" value="1"/>
</dbReference>